<evidence type="ECO:0000313" key="2">
    <source>
        <dbReference type="Proteomes" id="UP000265520"/>
    </source>
</evidence>
<feature type="non-terminal residue" evidence="1">
    <location>
        <position position="22"/>
    </location>
</feature>
<dbReference type="AlphaFoldDB" id="A0A392TY38"/>
<dbReference type="EMBL" id="LXQA010682956">
    <property type="protein sequence ID" value="MCI65808.1"/>
    <property type="molecule type" value="Genomic_DNA"/>
</dbReference>
<comment type="caution">
    <text evidence="1">The sequence shown here is derived from an EMBL/GenBank/DDBJ whole genome shotgun (WGS) entry which is preliminary data.</text>
</comment>
<sequence length="22" mass="2460">MLIYDKDHDGFVSFSDLPTSTA</sequence>
<accession>A0A392TY38</accession>
<keyword evidence="2" id="KW-1185">Reference proteome</keyword>
<protein>
    <recommendedName>
        <fullName evidence="3">EF-hand domain-containing protein</fullName>
    </recommendedName>
</protein>
<dbReference type="InterPro" id="IPR018247">
    <property type="entry name" value="EF_Hand_1_Ca_BS"/>
</dbReference>
<organism evidence="1 2">
    <name type="scientific">Trifolium medium</name>
    <dbReference type="NCBI Taxonomy" id="97028"/>
    <lineage>
        <taxon>Eukaryota</taxon>
        <taxon>Viridiplantae</taxon>
        <taxon>Streptophyta</taxon>
        <taxon>Embryophyta</taxon>
        <taxon>Tracheophyta</taxon>
        <taxon>Spermatophyta</taxon>
        <taxon>Magnoliopsida</taxon>
        <taxon>eudicotyledons</taxon>
        <taxon>Gunneridae</taxon>
        <taxon>Pentapetalae</taxon>
        <taxon>rosids</taxon>
        <taxon>fabids</taxon>
        <taxon>Fabales</taxon>
        <taxon>Fabaceae</taxon>
        <taxon>Papilionoideae</taxon>
        <taxon>50 kb inversion clade</taxon>
        <taxon>NPAAA clade</taxon>
        <taxon>Hologalegina</taxon>
        <taxon>IRL clade</taxon>
        <taxon>Trifolieae</taxon>
        <taxon>Trifolium</taxon>
    </lineage>
</organism>
<evidence type="ECO:0000313" key="1">
    <source>
        <dbReference type="EMBL" id="MCI65808.1"/>
    </source>
</evidence>
<proteinExistence type="predicted"/>
<name>A0A392TY38_9FABA</name>
<dbReference type="PROSITE" id="PS00018">
    <property type="entry name" value="EF_HAND_1"/>
    <property type="match status" value="1"/>
</dbReference>
<dbReference type="Proteomes" id="UP000265520">
    <property type="component" value="Unassembled WGS sequence"/>
</dbReference>
<evidence type="ECO:0008006" key="3">
    <source>
        <dbReference type="Google" id="ProtNLM"/>
    </source>
</evidence>
<reference evidence="1 2" key="1">
    <citation type="journal article" date="2018" name="Front. Plant Sci.">
        <title>Red Clover (Trifolium pratense) and Zigzag Clover (T. medium) - A Picture of Genomic Similarities and Differences.</title>
        <authorList>
            <person name="Dluhosova J."/>
            <person name="Istvanek J."/>
            <person name="Nedelnik J."/>
            <person name="Repkova J."/>
        </authorList>
    </citation>
    <scope>NUCLEOTIDE SEQUENCE [LARGE SCALE GENOMIC DNA]</scope>
    <source>
        <strain evidence="2">cv. 10/8</strain>
        <tissue evidence="1">Leaf</tissue>
    </source>
</reference>